<evidence type="ECO:0000256" key="5">
    <source>
        <dbReference type="ARBA" id="ARBA00022536"/>
    </source>
</evidence>
<dbReference type="SUPFAM" id="SSF82895">
    <property type="entry name" value="TSP-1 type 1 repeat"/>
    <property type="match status" value="4"/>
</dbReference>
<dbReference type="Pfam" id="PF13927">
    <property type="entry name" value="Ig_3"/>
    <property type="match status" value="3"/>
</dbReference>
<dbReference type="OrthoDB" id="5985519at2759"/>
<dbReference type="PANTHER" id="PTHR10075:SF14">
    <property type="entry name" value="CELL ADHESION MOLECULE DSCAM2-RELATED"/>
    <property type="match status" value="1"/>
</dbReference>
<feature type="domain" description="Ig-like" evidence="18">
    <location>
        <begin position="931"/>
        <end position="1018"/>
    </location>
</feature>
<dbReference type="InParanoid" id="A0A2J7R083"/>
<feature type="domain" description="Ig-like" evidence="18">
    <location>
        <begin position="548"/>
        <end position="638"/>
    </location>
</feature>
<dbReference type="SUPFAM" id="SSF54511">
    <property type="entry name" value="GFP-like"/>
    <property type="match status" value="1"/>
</dbReference>
<dbReference type="InterPro" id="IPR009030">
    <property type="entry name" value="Growth_fac_rcpt_cys_sf"/>
</dbReference>
<evidence type="ECO:0000256" key="4">
    <source>
        <dbReference type="ARBA" id="ARBA00022530"/>
    </source>
</evidence>
<dbReference type="SMART" id="SM00181">
    <property type="entry name" value="EGF"/>
    <property type="match status" value="3"/>
</dbReference>
<dbReference type="InterPro" id="IPR000742">
    <property type="entry name" value="EGF"/>
</dbReference>
<dbReference type="GO" id="GO:0030424">
    <property type="term" value="C:axon"/>
    <property type="evidence" value="ECO:0007669"/>
    <property type="project" value="TreeGrafter"/>
</dbReference>
<dbReference type="FunFam" id="2.10.25.10:FF:000010">
    <property type="entry name" value="Pro-epidermal growth factor"/>
    <property type="match status" value="1"/>
</dbReference>
<dbReference type="InterPro" id="IPR000884">
    <property type="entry name" value="TSP1_rpt"/>
</dbReference>
<dbReference type="Pfam" id="PF07474">
    <property type="entry name" value="G2F"/>
    <property type="match status" value="1"/>
</dbReference>
<dbReference type="InterPro" id="IPR006605">
    <property type="entry name" value="G2_nidogen/fibulin_G2F"/>
</dbReference>
<evidence type="ECO:0000256" key="14">
    <source>
        <dbReference type="ARBA" id="ARBA00023180"/>
    </source>
</evidence>
<dbReference type="FunFam" id="2.60.40.10:FF:000130">
    <property type="entry name" value="Hemicentin 1"/>
    <property type="match status" value="2"/>
</dbReference>
<evidence type="ECO:0000256" key="1">
    <source>
        <dbReference type="ARBA" id="ARBA00004167"/>
    </source>
</evidence>
<dbReference type="SMART" id="SM00408">
    <property type="entry name" value="IGc2"/>
    <property type="match status" value="12"/>
</dbReference>
<dbReference type="PROSITE" id="PS50993">
    <property type="entry name" value="NIDOGEN_G2"/>
    <property type="match status" value="1"/>
</dbReference>
<dbReference type="Pfam" id="PF07679">
    <property type="entry name" value="I-set"/>
    <property type="match status" value="9"/>
</dbReference>
<proteinExistence type="predicted"/>
<keyword evidence="6" id="KW-0812">Transmembrane</keyword>
<evidence type="ECO:0000256" key="7">
    <source>
        <dbReference type="ARBA" id="ARBA00022729"/>
    </source>
</evidence>
<dbReference type="PROSITE" id="PS50026">
    <property type="entry name" value="EGF_3"/>
    <property type="match status" value="2"/>
</dbReference>
<evidence type="ECO:0000259" key="18">
    <source>
        <dbReference type="PROSITE" id="PS50835"/>
    </source>
</evidence>
<dbReference type="PROSITE" id="PS01187">
    <property type="entry name" value="EGF_CA"/>
    <property type="match status" value="3"/>
</dbReference>
<dbReference type="Gene3D" id="2.20.100.10">
    <property type="entry name" value="Thrombospondin type-1 (TSP1) repeat"/>
    <property type="match status" value="4"/>
</dbReference>
<dbReference type="InterPro" id="IPR036179">
    <property type="entry name" value="Ig-like_dom_sf"/>
</dbReference>
<evidence type="ECO:0000256" key="13">
    <source>
        <dbReference type="ARBA" id="ARBA00023157"/>
    </source>
</evidence>
<keyword evidence="9" id="KW-0106">Calcium</keyword>
<dbReference type="GO" id="GO:0098632">
    <property type="term" value="F:cell-cell adhesion mediator activity"/>
    <property type="evidence" value="ECO:0007669"/>
    <property type="project" value="TreeGrafter"/>
</dbReference>
<feature type="domain" description="Ig-like" evidence="18">
    <location>
        <begin position="643"/>
        <end position="732"/>
    </location>
</feature>
<dbReference type="SMART" id="SM00409">
    <property type="entry name" value="IG"/>
    <property type="match status" value="12"/>
</dbReference>
<dbReference type="InterPro" id="IPR003598">
    <property type="entry name" value="Ig_sub2"/>
</dbReference>
<feature type="domain" description="Ig-like" evidence="18">
    <location>
        <begin position="736"/>
        <end position="833"/>
    </location>
</feature>
<dbReference type="InterPro" id="IPR009017">
    <property type="entry name" value="GFP"/>
</dbReference>
<feature type="domain" description="EGF-like" evidence="17">
    <location>
        <begin position="1629"/>
        <end position="1669"/>
    </location>
</feature>
<dbReference type="EMBL" id="NEVH01008283">
    <property type="protein sequence ID" value="PNF34243.1"/>
    <property type="molecule type" value="Genomic_DNA"/>
</dbReference>
<comment type="caution">
    <text evidence="16">Lacks conserved residue(s) required for the propagation of feature annotation.</text>
</comment>
<keyword evidence="4" id="KW-0272">Extracellular matrix</keyword>
<evidence type="ECO:0000256" key="15">
    <source>
        <dbReference type="ARBA" id="ARBA00023319"/>
    </source>
</evidence>
<dbReference type="SMART" id="SM00179">
    <property type="entry name" value="EGF_CA"/>
    <property type="match status" value="3"/>
</dbReference>
<keyword evidence="7" id="KW-0732">Signal</keyword>
<evidence type="ECO:0000259" key="17">
    <source>
        <dbReference type="PROSITE" id="PS50026"/>
    </source>
</evidence>
<dbReference type="InterPro" id="IPR013783">
    <property type="entry name" value="Ig-like_fold"/>
</dbReference>
<dbReference type="PROSITE" id="PS01186">
    <property type="entry name" value="EGF_2"/>
    <property type="match status" value="2"/>
</dbReference>
<evidence type="ECO:0000313" key="20">
    <source>
        <dbReference type="EMBL" id="PNF34243.1"/>
    </source>
</evidence>
<dbReference type="Gene3D" id="2.60.40.10">
    <property type="entry name" value="Immunoglobulins"/>
    <property type="match status" value="12"/>
</dbReference>
<dbReference type="Pfam" id="PF14670">
    <property type="entry name" value="FXa_inhibition"/>
    <property type="match status" value="1"/>
</dbReference>
<dbReference type="Gene3D" id="2.10.25.10">
    <property type="entry name" value="Laminin"/>
    <property type="match status" value="3"/>
</dbReference>
<feature type="domain" description="EGF-like" evidence="17">
    <location>
        <begin position="1585"/>
        <end position="1628"/>
    </location>
</feature>
<feature type="domain" description="Nidogen G2 beta-barrel" evidence="19">
    <location>
        <begin position="1351"/>
        <end position="1571"/>
    </location>
</feature>
<gene>
    <name evidence="20" type="ORF">B7P43_G17480</name>
</gene>
<evidence type="ECO:0000256" key="12">
    <source>
        <dbReference type="ARBA" id="ARBA00023136"/>
    </source>
</evidence>
<feature type="domain" description="Ig-like" evidence="18">
    <location>
        <begin position="264"/>
        <end position="338"/>
    </location>
</feature>
<feature type="domain" description="Ig-like" evidence="18">
    <location>
        <begin position="448"/>
        <end position="543"/>
    </location>
</feature>
<evidence type="ECO:0000256" key="8">
    <source>
        <dbReference type="ARBA" id="ARBA00022737"/>
    </source>
</evidence>
<evidence type="ECO:0000256" key="3">
    <source>
        <dbReference type="ARBA" id="ARBA00022525"/>
    </source>
</evidence>
<dbReference type="InterPro" id="IPR049883">
    <property type="entry name" value="NOTCH1_EGF-like"/>
</dbReference>
<dbReference type="InterPro" id="IPR013098">
    <property type="entry name" value="Ig_I-set"/>
</dbReference>
<accession>A0A2J7R083</accession>
<protein>
    <recommendedName>
        <fullName evidence="22">Hemicentin-1</fullName>
    </recommendedName>
</protein>
<dbReference type="InterPro" id="IPR036383">
    <property type="entry name" value="TSP1_rpt_sf"/>
</dbReference>
<keyword evidence="21" id="KW-1185">Reference proteome</keyword>
<keyword evidence="13" id="KW-1015">Disulfide bond</keyword>
<evidence type="ECO:0008006" key="22">
    <source>
        <dbReference type="Google" id="ProtNLM"/>
    </source>
</evidence>
<evidence type="ECO:0000313" key="21">
    <source>
        <dbReference type="Proteomes" id="UP000235965"/>
    </source>
</evidence>
<dbReference type="Pfam" id="PF00090">
    <property type="entry name" value="TSP_1"/>
    <property type="match status" value="4"/>
</dbReference>
<evidence type="ECO:0000256" key="2">
    <source>
        <dbReference type="ARBA" id="ARBA00004498"/>
    </source>
</evidence>
<dbReference type="PRINTS" id="PR01705">
    <property type="entry name" value="TSP1REPEAT"/>
</dbReference>
<keyword evidence="3" id="KW-0964">Secreted</keyword>
<keyword evidence="8" id="KW-0677">Repeat</keyword>
<feature type="domain" description="Ig-like" evidence="18">
    <location>
        <begin position="1027"/>
        <end position="1118"/>
    </location>
</feature>
<dbReference type="STRING" id="105785.A0A2J7R083"/>
<dbReference type="Gene3D" id="2.40.155.10">
    <property type="entry name" value="Green fluorescent protein"/>
    <property type="match status" value="1"/>
</dbReference>
<dbReference type="GO" id="GO:0007156">
    <property type="term" value="P:homophilic cell adhesion via plasma membrane adhesion molecules"/>
    <property type="evidence" value="ECO:0007669"/>
    <property type="project" value="TreeGrafter"/>
</dbReference>
<dbReference type="InterPro" id="IPR007110">
    <property type="entry name" value="Ig-like_dom"/>
</dbReference>
<evidence type="ECO:0000256" key="6">
    <source>
        <dbReference type="ARBA" id="ARBA00022692"/>
    </source>
</evidence>
<dbReference type="GO" id="GO:0070593">
    <property type="term" value="P:dendrite self-avoidance"/>
    <property type="evidence" value="ECO:0007669"/>
    <property type="project" value="TreeGrafter"/>
</dbReference>
<dbReference type="InterPro" id="IPR000152">
    <property type="entry name" value="EGF-type_Asp/Asn_hydroxyl_site"/>
</dbReference>
<dbReference type="SMART" id="SM00209">
    <property type="entry name" value="TSP1"/>
    <property type="match status" value="4"/>
</dbReference>
<organism evidence="20 21">
    <name type="scientific">Cryptotermes secundus</name>
    <dbReference type="NCBI Taxonomy" id="105785"/>
    <lineage>
        <taxon>Eukaryota</taxon>
        <taxon>Metazoa</taxon>
        <taxon>Ecdysozoa</taxon>
        <taxon>Arthropoda</taxon>
        <taxon>Hexapoda</taxon>
        <taxon>Insecta</taxon>
        <taxon>Pterygota</taxon>
        <taxon>Neoptera</taxon>
        <taxon>Polyneoptera</taxon>
        <taxon>Dictyoptera</taxon>
        <taxon>Blattodea</taxon>
        <taxon>Blattoidea</taxon>
        <taxon>Termitoidae</taxon>
        <taxon>Kalotermitidae</taxon>
        <taxon>Cryptotermitinae</taxon>
        <taxon>Cryptotermes</taxon>
    </lineage>
</organism>
<dbReference type="FunFam" id="2.60.40.10:FF:000503">
    <property type="entry name" value="Hemicentin 1"/>
    <property type="match status" value="2"/>
</dbReference>
<dbReference type="FunFam" id="2.60.40.10:FF:000032">
    <property type="entry name" value="palladin isoform X1"/>
    <property type="match status" value="2"/>
</dbReference>
<dbReference type="GO" id="GO:0005509">
    <property type="term" value="F:calcium ion binding"/>
    <property type="evidence" value="ECO:0007669"/>
    <property type="project" value="InterPro"/>
</dbReference>
<evidence type="ECO:0000256" key="9">
    <source>
        <dbReference type="ARBA" id="ARBA00022837"/>
    </source>
</evidence>
<keyword evidence="11" id="KW-1133">Transmembrane helix</keyword>
<dbReference type="CDD" id="cd00096">
    <property type="entry name" value="Ig"/>
    <property type="match status" value="6"/>
</dbReference>
<dbReference type="FunFam" id="2.20.100.10:FF:000002">
    <property type="entry name" value="Unc-5 netrin receptor C"/>
    <property type="match status" value="1"/>
</dbReference>
<dbReference type="GO" id="GO:0007411">
    <property type="term" value="P:axon guidance"/>
    <property type="evidence" value="ECO:0007669"/>
    <property type="project" value="TreeGrafter"/>
</dbReference>
<dbReference type="InterPro" id="IPR003599">
    <property type="entry name" value="Ig_sub"/>
</dbReference>
<reference evidence="20 21" key="1">
    <citation type="submission" date="2017-12" db="EMBL/GenBank/DDBJ databases">
        <title>Hemimetabolous genomes reveal molecular basis of termite eusociality.</title>
        <authorList>
            <person name="Harrison M.C."/>
            <person name="Jongepier E."/>
            <person name="Robertson H.M."/>
            <person name="Arning N."/>
            <person name="Bitard-Feildel T."/>
            <person name="Chao H."/>
            <person name="Childers C.P."/>
            <person name="Dinh H."/>
            <person name="Doddapaneni H."/>
            <person name="Dugan S."/>
            <person name="Gowin J."/>
            <person name="Greiner C."/>
            <person name="Han Y."/>
            <person name="Hu H."/>
            <person name="Hughes D.S.T."/>
            <person name="Huylmans A.-K."/>
            <person name="Kemena C."/>
            <person name="Kremer L.P.M."/>
            <person name="Lee S.L."/>
            <person name="Lopez-Ezquerra A."/>
            <person name="Mallet L."/>
            <person name="Monroy-Kuhn J.M."/>
            <person name="Moser A."/>
            <person name="Murali S.C."/>
            <person name="Muzny D.M."/>
            <person name="Otani S."/>
            <person name="Piulachs M.-D."/>
            <person name="Poelchau M."/>
            <person name="Qu J."/>
            <person name="Schaub F."/>
            <person name="Wada-Katsumata A."/>
            <person name="Worley K.C."/>
            <person name="Xie Q."/>
            <person name="Ylla G."/>
            <person name="Poulsen M."/>
            <person name="Gibbs R.A."/>
            <person name="Schal C."/>
            <person name="Richards S."/>
            <person name="Belles X."/>
            <person name="Korb J."/>
            <person name="Bornberg-Bauer E."/>
        </authorList>
    </citation>
    <scope>NUCLEOTIDE SEQUENCE [LARGE SCALE GENOMIC DNA]</scope>
    <source>
        <tissue evidence="20">Whole body</tissue>
    </source>
</reference>
<dbReference type="SMART" id="SM00682">
    <property type="entry name" value="G2F"/>
    <property type="match status" value="1"/>
</dbReference>
<feature type="domain" description="Ig-like" evidence="18">
    <location>
        <begin position="173"/>
        <end position="257"/>
    </location>
</feature>
<keyword evidence="15" id="KW-0393">Immunoglobulin domain</keyword>
<evidence type="ECO:0000256" key="16">
    <source>
        <dbReference type="PROSITE-ProRule" id="PRU00076"/>
    </source>
</evidence>
<dbReference type="InterPro" id="IPR001881">
    <property type="entry name" value="EGF-like_Ca-bd_dom"/>
</dbReference>
<dbReference type="FunFam" id="2.20.100.10:FF:000007">
    <property type="entry name" value="Thrombospondin 1"/>
    <property type="match status" value="2"/>
</dbReference>
<keyword evidence="12" id="KW-0472">Membrane</keyword>
<evidence type="ECO:0000256" key="10">
    <source>
        <dbReference type="ARBA" id="ARBA00022889"/>
    </source>
</evidence>
<dbReference type="FunFam" id="2.60.40.10:FF:000612">
    <property type="entry name" value="palladin isoform X1"/>
    <property type="match status" value="1"/>
</dbReference>
<dbReference type="InterPro" id="IPR018097">
    <property type="entry name" value="EGF_Ca-bd_CS"/>
</dbReference>
<dbReference type="PROSITE" id="PS50092">
    <property type="entry name" value="TSP1"/>
    <property type="match status" value="4"/>
</dbReference>
<dbReference type="Proteomes" id="UP000235965">
    <property type="component" value="Unassembled WGS sequence"/>
</dbReference>
<dbReference type="SUPFAM" id="SSF57184">
    <property type="entry name" value="Growth factor receptor domain"/>
    <property type="match status" value="1"/>
</dbReference>
<feature type="domain" description="Ig-like" evidence="18">
    <location>
        <begin position="355"/>
        <end position="443"/>
    </location>
</feature>
<feature type="domain" description="Ig-like" evidence="18">
    <location>
        <begin position="1"/>
        <end position="74"/>
    </location>
</feature>
<dbReference type="PROSITE" id="PS50835">
    <property type="entry name" value="IG_LIKE"/>
    <property type="match status" value="12"/>
</dbReference>
<comment type="subcellular location">
    <subcellularLocation>
        <location evidence="1">Membrane</location>
        <topology evidence="1">Single-pass membrane protein</topology>
    </subcellularLocation>
    <subcellularLocation>
        <location evidence="2">Secreted</location>
        <location evidence="2">Extracellular space</location>
        <location evidence="2">Extracellular matrix</location>
    </subcellularLocation>
</comment>
<sequence>MVVELPCKIILSNPPPVIMWYKDGEILDEEQMQWEGIIILTNGSLVISYTTQEHEGTYECVASNVGGTVSQAVTLHVLEPPSFPPAGPVEFKVLAGDDIVIPCPALGDPEPIVTWKKDGLPLSLSHTVYKNNEDNSLVMTSVSTADSGTYVCTAVNPAGEGSKTMALFVQVPPHILPGGHSVSAIDGQMITLTCEVEAIPKPVITWHKDEVPLSSYGNEVMYFDNNATVRFVATFGSSGHYRCEAVNDAGSDRKDISLLVLVPPSIYPPEDEIHILNATQSLSLSCFASGYPRPQIRWEKNGNDISNNTHISANEDGILNIKNIQPTMAGVYVCDAENAGGIMQKIFYLIVHVPPSIEVDFPTQVQLIEGDDYSLPCSARGTPSPEISWRRDGLSVIGHKDEHVMVLEDGTLVITSATLNTTGIYTCVAENTEGSDQQHFLIEVLVPPSVMESGESRVEVIEGDSVVIACPPIDAIPPPQIQWLKDGKPLDLLTNERSDQVHFTLLDGGRSLKLEEVHSADSGTYACVATNLAGYTDAEIKLDVLLSPYFEEFSYMQERTVVAGTEVRFHCNVSGNPKPRLLWRKNNLPVTPHTAPGVVLSPDRHSLTIPNVRPHDAGHYQCAATNRAGHNDRDFRLSVLVPPDLDGPIEEMQEAVKGEPVLLQCPITGLPNPQIRWTKDGFDLNFNTATNIILSKDQRILEISKVQPRDGGIYICTGSNEAASKAKRFNLTVFEPPVIHQQQFIEDLKVRVGGGVSFVCTTRGNPKPDIKWLHNGRIIEKGINYMISNSISDRSSVQEHTVSLQQVKITDAGKYTCLASNVAGVAEKNYRLKVIVAPKLSMHREDSNVIESLEGLPIIIKCPVVGNPVPDIHWMKDSVPLDAQEAVRTEADGHMLYIKDSRPEHSGNYTCVAQNHAGNISKSFQLDVLVPPVMADMEEQTNLKVTVNETLTLNCNVTGHPHPNILWFKGSAPVTKQKWSPVKFKDHNRTLVIHRVSSRHNGKYSCLASNMAGDTELTFNVEIQEPPQMSAGVPEKSNHTVLIHRRLVLKCPLYGSPPPEITWYKEGIPVQKQLGNDFHISSDGKQLHLMHALTKNSGNYSCVAENPAGAKELQFEVNVLVPAEWSTWSSWSDCSVTCGLGERIRVRVCGEDAEEFVDESNCQGNPEQIQSCHMSECPINGMWSEWSDWTSCSESCGRGTRRRYRKCNNPAPIYGGKPCLGADGQQEYCNQPPCPVHGKWSEWSDWSPCSASCNNGTKHRSRMCNNPPPAFGGKECIGPDVDFKDCNSHKCPVNGGWSAWSEWTLCSVTCGHGNKRRYRACSNPAPQHKGVPCKGENLQIEKCMARSCDNIPLVAALHVKGNLNGQNLHDNVIAANITDMGPRRAVSATMKDIIKQQAGWFPYLTFLLSPVSWNTAYEVDEANNGYSLTNGNFRQHSQIEFATGEELVVTHVGRGIDEVGTLQVDIEVNGEVPLVQPEASVYIEPFEEDYVQTSPNSLYASSTNALSVNGHKLPYTWNNTVSYDTLQGTMPYLVEKLSARDIDVDYNPELQEMTYIMSTVIGKKFDSDKCPEGFTRDELHLHCRDIDECQDRSTNRCHYTQICENLFGSYRCFCHPGYKSKAIGKRCTDINECMEDPSICSHQCRNVKGSFKCLCPRGYVLLEDSRTCSGVQYWIDRNEPYSGPHSDKLNFHSQSSHGLRSLPASHRHNSDYEYHQDANYMLTRHRPQQTWSRTRDIWSCPQGFEPSNGICQDVDECRIVPSVCNTEQTCLNIKGTYRCLETPCPSGYERDMDTRNCVHFCDEPGAVCKEGPLLTQTVSYIVLTLDRNEVQPYQDLMQFTVFGEDGRQLPRTRYRIVENETGKPFRVRIENGQGILYTLKSLKLGRLYKIVVLALSYDEDERNILYTTKYVTFINLLDGS</sequence>
<feature type="domain" description="Ig-like" evidence="18">
    <location>
        <begin position="838"/>
        <end position="927"/>
    </location>
</feature>
<keyword evidence="5 16" id="KW-0245">EGF-like domain</keyword>
<feature type="domain" description="Ig-like" evidence="18">
    <location>
        <begin position="81"/>
        <end position="166"/>
    </location>
</feature>
<dbReference type="CDD" id="cd00054">
    <property type="entry name" value="EGF_CA"/>
    <property type="match status" value="3"/>
</dbReference>
<dbReference type="PROSITE" id="PS00010">
    <property type="entry name" value="ASX_HYDROXYL"/>
    <property type="match status" value="2"/>
</dbReference>
<name>A0A2J7R083_9NEOP</name>
<dbReference type="SUPFAM" id="SSF48726">
    <property type="entry name" value="Immunoglobulin"/>
    <property type="match status" value="12"/>
</dbReference>
<evidence type="ECO:0000256" key="11">
    <source>
        <dbReference type="ARBA" id="ARBA00022989"/>
    </source>
</evidence>
<evidence type="ECO:0000259" key="19">
    <source>
        <dbReference type="PROSITE" id="PS50993"/>
    </source>
</evidence>
<keyword evidence="10" id="KW-0130">Cell adhesion</keyword>
<dbReference type="FunFam" id="2.10.25.10:FF:000210">
    <property type="entry name" value="Hemicentin 1"/>
    <property type="match status" value="1"/>
</dbReference>
<keyword evidence="14" id="KW-0325">Glycoprotein</keyword>
<dbReference type="GO" id="GO:0005886">
    <property type="term" value="C:plasma membrane"/>
    <property type="evidence" value="ECO:0007669"/>
    <property type="project" value="TreeGrafter"/>
</dbReference>
<dbReference type="FunFam" id="2.60.40.10:FF:000017">
    <property type="entry name" value="Down syndrome cell adhesion molecule b"/>
    <property type="match status" value="1"/>
</dbReference>
<dbReference type="Pfam" id="PF07645">
    <property type="entry name" value="EGF_CA"/>
    <property type="match status" value="2"/>
</dbReference>
<dbReference type="PANTHER" id="PTHR10075">
    <property type="entry name" value="BASIGIN RELATED"/>
    <property type="match status" value="1"/>
</dbReference>
<comment type="caution">
    <text evidence="20">The sequence shown here is derived from an EMBL/GenBank/DDBJ whole genome shotgun (WGS) entry which is preliminary data.</text>
</comment>